<dbReference type="Proteomes" id="UP000235584">
    <property type="component" value="Chromosome"/>
</dbReference>
<dbReference type="KEGG" id="bsto:C0V70_15140"/>
<protein>
    <submittedName>
        <fullName evidence="2">Uncharacterized protein</fullName>
    </submittedName>
</protein>
<accession>A0A2K9NV84</accession>
<dbReference type="InterPro" id="IPR029069">
    <property type="entry name" value="HotDog_dom_sf"/>
</dbReference>
<proteinExistence type="predicted"/>
<sequence>MLLTTEQVKQILPHRDPFLFIDSVESVVVPGKEIIQGKIFDIKEIQDAEVVAHYRTKKDHAIFAGHFPDYPILPGVVQVEMMAQATSFIVLLVNENPFNMKMDVALLGINEARFRKPVLPEMDLKLVTKTLKIRGPMITSECKLYHNDQLMSEATVLASLKML</sequence>
<reference evidence="2 3" key="1">
    <citation type="submission" date="2018-01" db="EMBL/GenBank/DDBJ databases">
        <title>Complete genome sequence of Bacteriovorax stolpii DSM12778.</title>
        <authorList>
            <person name="Tang B."/>
            <person name="Chang J."/>
        </authorList>
    </citation>
    <scope>NUCLEOTIDE SEQUENCE [LARGE SCALE GENOMIC DNA]</scope>
    <source>
        <strain evidence="2 3">DSM 12778</strain>
    </source>
</reference>
<name>A0A2K9NV84_BACTC</name>
<keyword evidence="1" id="KW-0456">Lyase</keyword>
<dbReference type="PANTHER" id="PTHR30272">
    <property type="entry name" value="3-HYDROXYACYL-[ACYL-CARRIER-PROTEIN] DEHYDRATASE"/>
    <property type="match status" value="1"/>
</dbReference>
<dbReference type="PANTHER" id="PTHR30272:SF1">
    <property type="entry name" value="3-HYDROXYACYL-[ACYL-CARRIER-PROTEIN] DEHYDRATASE"/>
    <property type="match status" value="1"/>
</dbReference>
<dbReference type="InterPro" id="IPR013114">
    <property type="entry name" value="FabA_FabZ"/>
</dbReference>
<dbReference type="GO" id="GO:0016829">
    <property type="term" value="F:lyase activity"/>
    <property type="evidence" value="ECO:0007669"/>
    <property type="project" value="UniProtKB-KW"/>
</dbReference>
<organism evidence="2 3">
    <name type="scientific">Bacteriovorax stolpii</name>
    <name type="common">Bdellovibrio stolpii</name>
    <dbReference type="NCBI Taxonomy" id="960"/>
    <lineage>
        <taxon>Bacteria</taxon>
        <taxon>Pseudomonadati</taxon>
        <taxon>Bdellovibrionota</taxon>
        <taxon>Bacteriovoracia</taxon>
        <taxon>Bacteriovoracales</taxon>
        <taxon>Bacteriovoracaceae</taxon>
        <taxon>Bacteriovorax</taxon>
    </lineage>
</organism>
<gene>
    <name evidence="2" type="ORF">C0V70_15140</name>
</gene>
<dbReference type="Pfam" id="PF07977">
    <property type="entry name" value="FabA"/>
    <property type="match status" value="1"/>
</dbReference>
<evidence type="ECO:0000256" key="1">
    <source>
        <dbReference type="ARBA" id="ARBA00023239"/>
    </source>
</evidence>
<evidence type="ECO:0000313" key="3">
    <source>
        <dbReference type="Proteomes" id="UP000235584"/>
    </source>
</evidence>
<dbReference type="EMBL" id="CP025704">
    <property type="protein sequence ID" value="AUN99417.1"/>
    <property type="molecule type" value="Genomic_DNA"/>
</dbReference>
<keyword evidence="3" id="KW-1185">Reference proteome</keyword>
<dbReference type="OrthoDB" id="9772788at2"/>
<dbReference type="SUPFAM" id="SSF54637">
    <property type="entry name" value="Thioesterase/thiol ester dehydrase-isomerase"/>
    <property type="match status" value="1"/>
</dbReference>
<evidence type="ECO:0000313" key="2">
    <source>
        <dbReference type="EMBL" id="AUN99417.1"/>
    </source>
</evidence>
<dbReference type="Gene3D" id="3.10.129.10">
    <property type="entry name" value="Hotdog Thioesterase"/>
    <property type="match status" value="1"/>
</dbReference>
<dbReference type="CDD" id="cd01288">
    <property type="entry name" value="FabZ"/>
    <property type="match status" value="1"/>
</dbReference>
<dbReference type="AlphaFoldDB" id="A0A2K9NV84"/>
<dbReference type="RefSeq" id="WP_102244708.1">
    <property type="nucleotide sequence ID" value="NZ_CP025704.1"/>
</dbReference>